<dbReference type="InterPro" id="IPR010433">
    <property type="entry name" value="EIF-4B_pln"/>
</dbReference>
<dbReference type="GO" id="GO:0003729">
    <property type="term" value="F:mRNA binding"/>
    <property type="evidence" value="ECO:0007669"/>
    <property type="project" value="TreeGrafter"/>
</dbReference>
<protein>
    <submittedName>
        <fullName evidence="2">Uncharacterized protein</fullName>
    </submittedName>
</protein>
<proteinExistence type="predicted"/>
<dbReference type="AlphaFoldDB" id="A0A8J5FX99"/>
<feature type="compositionally biased region" description="Basic and acidic residues" evidence="1">
    <location>
        <begin position="308"/>
        <end position="319"/>
    </location>
</feature>
<feature type="compositionally biased region" description="Low complexity" evidence="1">
    <location>
        <begin position="131"/>
        <end position="148"/>
    </location>
</feature>
<dbReference type="GO" id="GO:0003743">
    <property type="term" value="F:translation initiation factor activity"/>
    <property type="evidence" value="ECO:0007669"/>
    <property type="project" value="InterPro"/>
</dbReference>
<reference evidence="2 3" key="1">
    <citation type="submission" date="2020-08" db="EMBL/GenBank/DDBJ databases">
        <title>Plant Genome Project.</title>
        <authorList>
            <person name="Zhang R.-G."/>
        </authorList>
    </citation>
    <scope>NUCLEOTIDE SEQUENCE [LARGE SCALE GENOMIC DNA]</scope>
    <source>
        <tissue evidence="2">Rhizome</tissue>
    </source>
</reference>
<evidence type="ECO:0000256" key="1">
    <source>
        <dbReference type="SAM" id="MobiDB-lite"/>
    </source>
</evidence>
<dbReference type="Proteomes" id="UP000734854">
    <property type="component" value="Unassembled WGS sequence"/>
</dbReference>
<sequence length="450" mass="48611">MASSVSAWAKPGAWALDAEHEASMGKEDDGDASLAQQPQQEFPSLAAAASSKTSKKKKKAQPISFAEFTTGKPVAHGTGGRFASSSSSKGLTADELILLPTGPRERSAEELERSSSRGFGYTSYGAGGSRGRAASGEDSDPSRWGSSRGSDDARRGGFGGSGGGSERELGPSRADEIDDWGAAKKSLVPERRERGGTGGFFDSQSKADESDSWISSKSVAPPVDARRIGNSGFDAPRERRGGFDMFSKEGSFGAGADSETWGRKKDFVTDPDTERRETERNSGERRRLVLQPRSSPAPDGNSEQEIQGEQHKQLIEKRGKGSNPFGEARPREEVLAGKEQDSEQEIQGEQHKQPIEKRGKGSNPFGDARPREEVLARKGQDWKKIDEQLETIKIRDVLSESSSFGRKGLEATNETQRPPESRADNAWRKADATVSSPARSSLLPLFAMLF</sequence>
<comment type="caution">
    <text evidence="2">The sequence shown here is derived from an EMBL/GenBank/DDBJ whole genome shotgun (WGS) entry which is preliminary data.</text>
</comment>
<evidence type="ECO:0000313" key="2">
    <source>
        <dbReference type="EMBL" id="KAG6497540.1"/>
    </source>
</evidence>
<feature type="compositionally biased region" description="Basic and acidic residues" evidence="1">
    <location>
        <begin position="417"/>
        <end position="431"/>
    </location>
</feature>
<feature type="region of interest" description="Disordered" evidence="1">
    <location>
        <begin position="18"/>
        <end position="375"/>
    </location>
</feature>
<feature type="compositionally biased region" description="Basic and acidic residues" evidence="1">
    <location>
        <begin position="348"/>
        <end position="359"/>
    </location>
</feature>
<keyword evidence="3" id="KW-1185">Reference proteome</keyword>
<gene>
    <name evidence="2" type="ORF">ZIOFF_045441</name>
</gene>
<feature type="compositionally biased region" description="Basic and acidic residues" evidence="1">
    <location>
        <begin position="165"/>
        <end position="175"/>
    </location>
</feature>
<feature type="compositionally biased region" description="Basic and acidic residues" evidence="1">
    <location>
        <begin position="260"/>
        <end position="287"/>
    </location>
</feature>
<dbReference type="PANTHER" id="PTHR32091:SF17">
    <property type="entry name" value="EUKARYOTIC TRANSLATION INITIATION FACTOR 4B3"/>
    <property type="match status" value="1"/>
</dbReference>
<dbReference type="EMBL" id="JACMSC010000012">
    <property type="protein sequence ID" value="KAG6497540.1"/>
    <property type="molecule type" value="Genomic_DNA"/>
</dbReference>
<feature type="region of interest" description="Disordered" evidence="1">
    <location>
        <begin position="401"/>
        <end position="436"/>
    </location>
</feature>
<accession>A0A8J5FX99</accession>
<feature type="compositionally biased region" description="Basic and acidic residues" evidence="1">
    <location>
        <begin position="328"/>
        <end position="341"/>
    </location>
</feature>
<name>A0A8J5FX99_ZINOF</name>
<feature type="compositionally biased region" description="Basic and acidic residues" evidence="1">
    <location>
        <begin position="18"/>
        <end position="27"/>
    </location>
</feature>
<organism evidence="2 3">
    <name type="scientific">Zingiber officinale</name>
    <name type="common">Ginger</name>
    <name type="synonym">Amomum zingiber</name>
    <dbReference type="NCBI Taxonomy" id="94328"/>
    <lineage>
        <taxon>Eukaryota</taxon>
        <taxon>Viridiplantae</taxon>
        <taxon>Streptophyta</taxon>
        <taxon>Embryophyta</taxon>
        <taxon>Tracheophyta</taxon>
        <taxon>Spermatophyta</taxon>
        <taxon>Magnoliopsida</taxon>
        <taxon>Liliopsida</taxon>
        <taxon>Zingiberales</taxon>
        <taxon>Zingiberaceae</taxon>
        <taxon>Zingiber</taxon>
    </lineage>
</organism>
<evidence type="ECO:0000313" key="3">
    <source>
        <dbReference type="Proteomes" id="UP000734854"/>
    </source>
</evidence>
<dbReference type="Pfam" id="PF06273">
    <property type="entry name" value="eIF-4B"/>
    <property type="match status" value="2"/>
</dbReference>
<feature type="compositionally biased region" description="Basic and acidic residues" evidence="1">
    <location>
        <begin position="103"/>
        <end position="115"/>
    </location>
</feature>
<dbReference type="PANTHER" id="PTHR32091">
    <property type="entry name" value="EUKARYOTIC TRANSLATION INITIATION FACTOR 4B"/>
    <property type="match status" value="1"/>
</dbReference>